<dbReference type="Pfam" id="PF17289">
    <property type="entry name" value="Terminase_6C"/>
    <property type="match status" value="1"/>
</dbReference>
<feature type="domain" description="Terminase large subunit gp17-like C-terminal" evidence="3">
    <location>
        <begin position="320"/>
        <end position="460"/>
    </location>
</feature>
<protein>
    <submittedName>
        <fullName evidence="4">Putative phage terminase large subunit-like protein</fullName>
    </submittedName>
</protein>
<dbReference type="InterPro" id="IPR027417">
    <property type="entry name" value="P-loop_NTPase"/>
</dbReference>
<accession>A0A2T4YY44</accession>
<evidence type="ECO:0000259" key="3">
    <source>
        <dbReference type="Pfam" id="PF17289"/>
    </source>
</evidence>
<dbReference type="NCBIfam" id="TIGR01630">
    <property type="entry name" value="psiM2_ORF9"/>
    <property type="match status" value="1"/>
</dbReference>
<dbReference type="InterPro" id="IPR006517">
    <property type="entry name" value="Phage_terminase_lsu-like_C"/>
</dbReference>
<keyword evidence="1" id="KW-1188">Viral release from host cell</keyword>
<dbReference type="Gene3D" id="3.30.420.240">
    <property type="match status" value="1"/>
</dbReference>
<reference evidence="4 5" key="1">
    <citation type="submission" date="2018-04" db="EMBL/GenBank/DDBJ databases">
        <title>Genomic Encyclopedia of Archaeal and Bacterial Type Strains, Phase II (KMG-II): from individual species to whole genera.</title>
        <authorList>
            <person name="Goeker M."/>
        </authorList>
    </citation>
    <scope>NUCLEOTIDE SEQUENCE [LARGE SCALE GENOMIC DNA]</scope>
    <source>
        <strain evidence="4 5">DSM 25521</strain>
    </source>
</reference>
<evidence type="ECO:0000256" key="2">
    <source>
        <dbReference type="SAM" id="MobiDB-lite"/>
    </source>
</evidence>
<dbReference type="Gene3D" id="3.40.50.300">
    <property type="entry name" value="P-loop containing nucleotide triphosphate hydrolases"/>
    <property type="match status" value="1"/>
</dbReference>
<dbReference type="AlphaFoldDB" id="A0A2T4YY44"/>
<comment type="caution">
    <text evidence="4">The sequence shown here is derived from an EMBL/GenBank/DDBJ whole genome shotgun (WGS) entry which is preliminary data.</text>
</comment>
<dbReference type="RefSeq" id="WP_108179145.1">
    <property type="nucleotide sequence ID" value="NZ_PZZL01000010.1"/>
</dbReference>
<dbReference type="Proteomes" id="UP000241808">
    <property type="component" value="Unassembled WGS sequence"/>
</dbReference>
<feature type="region of interest" description="Disordered" evidence="2">
    <location>
        <begin position="484"/>
        <end position="546"/>
    </location>
</feature>
<keyword evidence="5" id="KW-1185">Reference proteome</keyword>
<evidence type="ECO:0000313" key="5">
    <source>
        <dbReference type="Proteomes" id="UP000241808"/>
    </source>
</evidence>
<proteinExistence type="predicted"/>
<evidence type="ECO:0000256" key="1">
    <source>
        <dbReference type="ARBA" id="ARBA00022612"/>
    </source>
</evidence>
<dbReference type="OrthoDB" id="9771580at2"/>
<sequence length="546" mass="60410">MTTNDPQAPLPDEALIALARRSFAVFVRVIFPILNPGVAYQHNWHVDAIAHALEKVWLGETKRLIITLPPRHLKSLITSVAFPAFLLGHDPTRRILCLSYAQDLATKFHNEFRQLIEHPLYQLIFAGARIGPWKDTGQEVILAGNGSRFAGSVGGTLTGRGGDILIFDDPLKAQDAHSDVKRASVNEWMSGTAMSRLDDKANGAVVLVMQRLHVHDPVGTMLARAPEEWEVLDLPAIADADRIVPIGPKETYLWPAGEALHPAREPVEVLDRIRRDLGTAVFEAQYLQRPSPPEGNILRRSWLRYYDPLPDLAGARIIQSWDTASKVSLENDYSVCVTLAELHGVFYVLDVARAKLTYPALRLRAIELAKRHRPQILVIEEAGVGVGLVQDLRRERLNPIGITPRESKDDRVRFQSPKFESGRVLLPSRAPWATDLVAELLGFPHGAHDDQVDALCQALAASDRPQVRVSVYDRFGRLIYSTGKARPEPLQGGADGAASEPAPIPPVDSARTAFPRPDDDHGYPKPSITTLGPTPPRPVKRKKDEP</sequence>
<evidence type="ECO:0000313" key="4">
    <source>
        <dbReference type="EMBL" id="PTM51469.1"/>
    </source>
</evidence>
<name>A0A2T4YY44_9HYPH</name>
<gene>
    <name evidence="4" type="ORF">C8P69_110135</name>
</gene>
<dbReference type="EMBL" id="PZZL01000010">
    <property type="protein sequence ID" value="PTM51469.1"/>
    <property type="molecule type" value="Genomic_DNA"/>
</dbReference>
<organism evidence="4 5">
    <name type="scientific">Phreatobacter oligotrophus</name>
    <dbReference type="NCBI Taxonomy" id="1122261"/>
    <lineage>
        <taxon>Bacteria</taxon>
        <taxon>Pseudomonadati</taxon>
        <taxon>Pseudomonadota</taxon>
        <taxon>Alphaproteobacteria</taxon>
        <taxon>Hyphomicrobiales</taxon>
        <taxon>Phreatobacteraceae</taxon>
        <taxon>Phreatobacter</taxon>
    </lineage>
</organism>
<dbReference type="InterPro" id="IPR035421">
    <property type="entry name" value="Terminase_6C"/>
</dbReference>